<evidence type="ECO:0000256" key="5">
    <source>
        <dbReference type="ARBA" id="ARBA00023125"/>
    </source>
</evidence>
<accession>A0A2D2C7F6</accession>
<dbReference type="Gene3D" id="3.90.15.10">
    <property type="entry name" value="Topoisomerase I, Chain A, domain 3"/>
    <property type="match status" value="1"/>
</dbReference>
<keyword evidence="6 7" id="KW-0413">Isomerase</keyword>
<comment type="similarity">
    <text evidence="2">Belongs to the type IB topoisomerase family.</text>
</comment>
<keyword evidence="7" id="KW-0614">Plasmid</keyword>
<dbReference type="EMBL" id="CP024426">
    <property type="protein sequence ID" value="ATQ58444.1"/>
    <property type="molecule type" value="Genomic_DNA"/>
</dbReference>
<evidence type="ECO:0000256" key="2">
    <source>
        <dbReference type="ARBA" id="ARBA00006645"/>
    </source>
</evidence>
<sequence length="349" mass="38932">MRQQMRHMMGKPEKDDPAAGALVYVSDSEPGITRRRAGKGFSYRGPDGRPLDRAELARVRSLGIPPAYTDVWICPLPNGHLQATGRDARGRKQYRYHPDWQASQSQTKYTQLAAFGQALPGLRRRLRRDLQGEVGDRAFSLAALVLLLDRTCLRVGNETYTAQNRTFGASTLQTRHLRLSEDGFLQLRFRAKGGKLCRQTLRDKRLNRILQDIGDLPGRNIFTYIDDSGAVRRLHSQDVNDYVADVVGQGFTAKTFRTWGGTLAAFELASGLAPDQKLTIRMMADAAAERLFNTPLICRKSYIHPAVLGLAELAPEARVDLLGSLPRPDLAELRSSERSLLGFLTNQMG</sequence>
<evidence type="ECO:0000256" key="3">
    <source>
        <dbReference type="ARBA" id="ARBA00012891"/>
    </source>
</evidence>
<evidence type="ECO:0000313" key="8">
    <source>
        <dbReference type="Proteomes" id="UP000229314"/>
    </source>
</evidence>
<proteinExistence type="inferred from homology"/>
<dbReference type="GO" id="GO:0003917">
    <property type="term" value="F:DNA topoisomerase type I (single strand cut, ATP-independent) activity"/>
    <property type="evidence" value="ECO:0007669"/>
    <property type="project" value="UniProtKB-EC"/>
</dbReference>
<evidence type="ECO:0000256" key="4">
    <source>
        <dbReference type="ARBA" id="ARBA00023029"/>
    </source>
</evidence>
<dbReference type="GO" id="GO:0003677">
    <property type="term" value="F:DNA binding"/>
    <property type="evidence" value="ECO:0007669"/>
    <property type="project" value="UniProtKB-KW"/>
</dbReference>
<protein>
    <recommendedName>
        <fullName evidence="3">DNA topoisomerase</fullName>
        <ecNumber evidence="3">5.6.2.1</ecNumber>
    </recommendedName>
</protein>
<dbReference type="OrthoDB" id="9778962at2"/>
<keyword evidence="4" id="KW-0799">Topoisomerase</keyword>
<dbReference type="Proteomes" id="UP000229314">
    <property type="component" value="Plasmid pTT13-4"/>
</dbReference>
<dbReference type="InterPro" id="IPR049331">
    <property type="entry name" value="Top1B_N_bact"/>
</dbReference>
<name>A0A2D2C7F6_9RHOB</name>
<geneLocation type="plasmid" evidence="8">
    <name>ptt13-4</name>
</geneLocation>
<dbReference type="GO" id="GO:0006265">
    <property type="term" value="P:DNA topological change"/>
    <property type="evidence" value="ECO:0007669"/>
    <property type="project" value="InterPro"/>
</dbReference>
<dbReference type="Gene3D" id="3.30.66.10">
    <property type="entry name" value="DNA topoisomerase I domain"/>
    <property type="match status" value="1"/>
</dbReference>
<evidence type="ECO:0000256" key="6">
    <source>
        <dbReference type="ARBA" id="ARBA00023235"/>
    </source>
</evidence>
<dbReference type="InterPro" id="IPR011010">
    <property type="entry name" value="DNA_brk_join_enz"/>
</dbReference>
<reference evidence="7 8" key="1">
    <citation type="submission" date="2017-10" db="EMBL/GenBank/DDBJ databases">
        <title>Complete genome sequence of Paracoccus yeei TT13 isolated from human skin.</title>
        <authorList>
            <person name="Lee K."/>
            <person name="Lim J.Y."/>
            <person name="Hwang I."/>
        </authorList>
    </citation>
    <scope>NUCLEOTIDE SEQUENCE [LARGE SCALE GENOMIC DNA]</scope>
    <source>
        <strain evidence="7 8">TT13</strain>
        <plasmid evidence="8">Plasmid ptt13-4</plasmid>
    </source>
</reference>
<dbReference type="PROSITE" id="PS52038">
    <property type="entry name" value="TOPO_IB_2"/>
    <property type="match status" value="1"/>
</dbReference>
<dbReference type="Pfam" id="PF01028">
    <property type="entry name" value="Topoisom_I"/>
    <property type="match status" value="1"/>
</dbReference>
<organism evidence="7 8">
    <name type="scientific">Paracoccus yeei</name>
    <dbReference type="NCBI Taxonomy" id="147645"/>
    <lineage>
        <taxon>Bacteria</taxon>
        <taxon>Pseudomonadati</taxon>
        <taxon>Pseudomonadota</taxon>
        <taxon>Alphaproteobacteria</taxon>
        <taxon>Rhodobacterales</taxon>
        <taxon>Paracoccaceae</taxon>
        <taxon>Paracoccus</taxon>
    </lineage>
</organism>
<dbReference type="InterPro" id="IPR014711">
    <property type="entry name" value="TopoI_cat_a-hlx-sub_euk"/>
</dbReference>
<dbReference type="EC" id="5.6.2.1" evidence="3"/>
<evidence type="ECO:0000256" key="1">
    <source>
        <dbReference type="ARBA" id="ARBA00000213"/>
    </source>
</evidence>
<dbReference type="Gene3D" id="1.10.132.120">
    <property type="match status" value="1"/>
</dbReference>
<dbReference type="PRINTS" id="PR00416">
    <property type="entry name" value="EUTPISMRASEI"/>
</dbReference>
<keyword evidence="5" id="KW-0238">DNA-binding</keyword>
<dbReference type="InterPro" id="IPR001631">
    <property type="entry name" value="TopoI"/>
</dbReference>
<dbReference type="Pfam" id="PF21338">
    <property type="entry name" value="Top1B_N_bact"/>
    <property type="match status" value="1"/>
</dbReference>
<dbReference type="InterPro" id="IPR035447">
    <property type="entry name" value="DNA_topo_I_N_sf"/>
</dbReference>
<comment type="catalytic activity">
    <reaction evidence="1">
        <text>ATP-independent breakage of single-stranded DNA, followed by passage and rejoining.</text>
        <dbReference type="EC" id="5.6.2.1"/>
    </reaction>
</comment>
<dbReference type="SUPFAM" id="SSF56349">
    <property type="entry name" value="DNA breaking-rejoining enzymes"/>
    <property type="match status" value="1"/>
</dbReference>
<dbReference type="AlphaFoldDB" id="A0A2D2C7F6"/>
<evidence type="ECO:0000313" key="7">
    <source>
        <dbReference type="EMBL" id="ATQ58444.1"/>
    </source>
</evidence>
<dbReference type="SUPFAM" id="SSF55869">
    <property type="entry name" value="DNA topoisomerase I domain"/>
    <property type="match status" value="1"/>
</dbReference>
<dbReference type="InterPro" id="IPR013500">
    <property type="entry name" value="TopoI_cat_euk"/>
</dbReference>
<gene>
    <name evidence="7" type="ORF">PYTT13_21750</name>
</gene>